<feature type="transmembrane region" description="Helical" evidence="1">
    <location>
        <begin position="128"/>
        <end position="153"/>
    </location>
</feature>
<feature type="transmembrane region" description="Helical" evidence="1">
    <location>
        <begin position="41"/>
        <end position="65"/>
    </location>
</feature>
<feature type="transmembrane region" description="Helical" evidence="1">
    <location>
        <begin position="201"/>
        <end position="221"/>
    </location>
</feature>
<proteinExistence type="predicted"/>
<sequence length="284" mass="29494">MSADLASRTSHRDESTSRQHLTFGGAVSSEWIKLRTLRSTWWVAAGTVVLLVLIALLSSWTFSSFADDPEFAAQTGGGMFDSLELVTSGVSFGQLVLAVLGVLVITNEFSSGMIRSTFAADPGRSATVWAKALVLALVSVVVAAVGIALSYAVAYPFLANADMAPDLGGDDSWRILGGAVVFLVLTALMALGIGTLLRSTAGAIFTIVALNFVAPPILGLINNDIVETINKFLPANAGQAFMTTSDLASGGIDLLEPAQGLLVAIAWAVVPLVAANVVIKARDA</sequence>
<dbReference type="Proteomes" id="UP001321475">
    <property type="component" value="Chromosome"/>
</dbReference>
<keyword evidence="1" id="KW-1133">Transmembrane helix</keyword>
<dbReference type="PANTHER" id="PTHR37305:SF1">
    <property type="entry name" value="MEMBRANE PROTEIN"/>
    <property type="match status" value="1"/>
</dbReference>
<keyword evidence="1" id="KW-0472">Membrane</keyword>
<feature type="transmembrane region" description="Helical" evidence="1">
    <location>
        <begin position="260"/>
        <end position="279"/>
    </location>
</feature>
<protein>
    <submittedName>
        <fullName evidence="2">ABC transporter permease</fullName>
    </submittedName>
</protein>
<evidence type="ECO:0000256" key="1">
    <source>
        <dbReference type="SAM" id="Phobius"/>
    </source>
</evidence>
<dbReference type="PANTHER" id="PTHR37305">
    <property type="entry name" value="INTEGRAL MEMBRANE PROTEIN-RELATED"/>
    <property type="match status" value="1"/>
</dbReference>
<accession>A0ABM8G403</accession>
<keyword evidence="1" id="KW-0812">Transmembrane</keyword>
<keyword evidence="3" id="KW-1185">Reference proteome</keyword>
<name>A0ABM8G403_9CELL</name>
<dbReference type="RefSeq" id="WP_286217189.1">
    <property type="nucleotide sequence ID" value="NZ_AP027729.1"/>
</dbReference>
<gene>
    <name evidence="2" type="ORF">GCM10025865_20660</name>
</gene>
<evidence type="ECO:0000313" key="3">
    <source>
        <dbReference type="Proteomes" id="UP001321475"/>
    </source>
</evidence>
<feature type="transmembrane region" description="Helical" evidence="1">
    <location>
        <begin position="173"/>
        <end position="194"/>
    </location>
</feature>
<reference evidence="3" key="1">
    <citation type="journal article" date="2019" name="Int. J. Syst. Evol. Microbiol.">
        <title>The Global Catalogue of Microorganisms (GCM) 10K type strain sequencing project: providing services to taxonomists for standard genome sequencing and annotation.</title>
        <authorList>
            <consortium name="The Broad Institute Genomics Platform"/>
            <consortium name="The Broad Institute Genome Sequencing Center for Infectious Disease"/>
            <person name="Wu L."/>
            <person name="Ma J."/>
        </authorList>
    </citation>
    <scope>NUCLEOTIDE SEQUENCE [LARGE SCALE GENOMIC DNA]</scope>
    <source>
        <strain evidence="3">NBRC 108565</strain>
    </source>
</reference>
<dbReference type="EMBL" id="AP027729">
    <property type="protein sequence ID" value="BDZ42767.1"/>
    <property type="molecule type" value="Genomic_DNA"/>
</dbReference>
<feature type="transmembrane region" description="Helical" evidence="1">
    <location>
        <begin position="85"/>
        <end position="107"/>
    </location>
</feature>
<evidence type="ECO:0000313" key="2">
    <source>
        <dbReference type="EMBL" id="BDZ42767.1"/>
    </source>
</evidence>
<organism evidence="2 3">
    <name type="scientific">Paraoerskovia sediminicola</name>
    <dbReference type="NCBI Taxonomy" id="1138587"/>
    <lineage>
        <taxon>Bacteria</taxon>
        <taxon>Bacillati</taxon>
        <taxon>Actinomycetota</taxon>
        <taxon>Actinomycetes</taxon>
        <taxon>Micrococcales</taxon>
        <taxon>Cellulomonadaceae</taxon>
        <taxon>Paraoerskovia</taxon>
    </lineage>
</organism>